<reference evidence="2 3" key="1">
    <citation type="submission" date="2020-04" db="EMBL/GenBank/DDBJ databases">
        <authorList>
            <person name="De Canck E."/>
        </authorList>
    </citation>
    <scope>NUCLEOTIDE SEQUENCE [LARGE SCALE GENOMIC DNA]</scope>
    <source>
        <strain evidence="2 3">LMG 27177</strain>
    </source>
</reference>
<dbReference type="EMBL" id="CADIKI010000014">
    <property type="protein sequence ID" value="CAB3798867.1"/>
    <property type="molecule type" value="Genomic_DNA"/>
</dbReference>
<feature type="signal peptide" evidence="1">
    <location>
        <begin position="1"/>
        <end position="20"/>
    </location>
</feature>
<feature type="chain" id="PRO_5026666079" evidence="1">
    <location>
        <begin position="21"/>
        <end position="74"/>
    </location>
</feature>
<accession>A0A6J5GIS5</accession>
<evidence type="ECO:0000313" key="3">
    <source>
        <dbReference type="Proteomes" id="UP000494252"/>
    </source>
</evidence>
<keyword evidence="3" id="KW-1185">Reference proteome</keyword>
<name>A0A6J5GIS5_9BURK</name>
<dbReference type="AlphaFoldDB" id="A0A6J5GIS5"/>
<gene>
    <name evidence="2" type="ORF">LMG27177_04503</name>
</gene>
<evidence type="ECO:0000313" key="2">
    <source>
        <dbReference type="EMBL" id="CAB3798867.1"/>
    </source>
</evidence>
<dbReference type="Proteomes" id="UP000494252">
    <property type="component" value="Unassembled WGS sequence"/>
</dbReference>
<keyword evidence="1" id="KW-0732">Signal</keyword>
<dbReference type="RefSeq" id="WP_121321503.1">
    <property type="nucleotide sequence ID" value="NZ_CADIKI010000014.1"/>
</dbReference>
<protein>
    <submittedName>
        <fullName evidence="2">Uncharacterized protein</fullName>
    </submittedName>
</protein>
<evidence type="ECO:0000256" key="1">
    <source>
        <dbReference type="SAM" id="SignalP"/>
    </source>
</evidence>
<organism evidence="2 3">
    <name type="scientific">Paraburkholderia fynbosensis</name>
    <dbReference type="NCBI Taxonomy" id="1200993"/>
    <lineage>
        <taxon>Bacteria</taxon>
        <taxon>Pseudomonadati</taxon>
        <taxon>Pseudomonadota</taxon>
        <taxon>Betaproteobacteria</taxon>
        <taxon>Burkholderiales</taxon>
        <taxon>Burkholderiaceae</taxon>
        <taxon>Paraburkholderia</taxon>
    </lineage>
</organism>
<sequence>MKVLKIVLIACSLSAAVAHAQTAPAAAAAPEQQVAQADAPRTSNVVAPKRSTAPKARLEECVGPVSFCSIYFGS</sequence>
<proteinExistence type="predicted"/>